<reference evidence="2 3" key="1">
    <citation type="journal article" date="2024" name="BMC Biol.">
        <title>Comparative genomics of Ascetosporea gives new insight into the evolutionary basis for animal parasitism in Rhizaria.</title>
        <authorList>
            <person name="Hiltunen Thoren M."/>
            <person name="Onut-Brannstrom I."/>
            <person name="Alfjorden A."/>
            <person name="Peckova H."/>
            <person name="Swords F."/>
            <person name="Hooper C."/>
            <person name="Holzer A.S."/>
            <person name="Bass D."/>
            <person name="Burki F."/>
        </authorList>
    </citation>
    <scope>NUCLEOTIDE SEQUENCE [LARGE SCALE GENOMIC DNA]</scope>
    <source>
        <strain evidence="2">20-A016</strain>
    </source>
</reference>
<comment type="caution">
    <text evidence="2">The sequence shown here is derived from an EMBL/GenBank/DDBJ whole genome shotgun (WGS) entry which is preliminary data.</text>
</comment>
<protein>
    <submittedName>
        <fullName evidence="2">Uncharacterized protein</fullName>
    </submittedName>
</protein>
<feature type="coiled-coil region" evidence="1">
    <location>
        <begin position="74"/>
        <end position="105"/>
    </location>
</feature>
<dbReference type="InterPro" id="IPR036543">
    <property type="entry name" value="Guanylate-bd_C_sf"/>
</dbReference>
<evidence type="ECO:0000313" key="3">
    <source>
        <dbReference type="Proteomes" id="UP001439008"/>
    </source>
</evidence>
<dbReference type="Proteomes" id="UP001439008">
    <property type="component" value="Unassembled WGS sequence"/>
</dbReference>
<evidence type="ECO:0000256" key="1">
    <source>
        <dbReference type="SAM" id="Coils"/>
    </source>
</evidence>
<keyword evidence="3" id="KW-1185">Reference proteome</keyword>
<dbReference type="EMBL" id="JBDODL010000187">
    <property type="protein sequence ID" value="MES1919053.1"/>
    <property type="molecule type" value="Genomic_DNA"/>
</dbReference>
<gene>
    <name evidence="2" type="ORF">MHBO_000927</name>
</gene>
<accession>A0ABV2AH75</accession>
<sequence>MDRSKTKTFSEEINEFCNGIDLSMRKLSSLVVEQSISKDPQKLKQIEQIVVQENAIEYYNKKLKSLFTIPPTTIDLLKQKHEKEVQQIEDLLKKEKDSLDVYQKRNILLKKAKMIAFYGEKVKF</sequence>
<keyword evidence="1" id="KW-0175">Coiled coil</keyword>
<name>A0ABV2AH75_9EUKA</name>
<evidence type="ECO:0000313" key="2">
    <source>
        <dbReference type="EMBL" id="MES1919053.1"/>
    </source>
</evidence>
<organism evidence="2 3">
    <name type="scientific">Bonamia ostreae</name>
    <dbReference type="NCBI Taxonomy" id="126728"/>
    <lineage>
        <taxon>Eukaryota</taxon>
        <taxon>Sar</taxon>
        <taxon>Rhizaria</taxon>
        <taxon>Endomyxa</taxon>
        <taxon>Ascetosporea</taxon>
        <taxon>Haplosporida</taxon>
        <taxon>Bonamia</taxon>
    </lineage>
</organism>
<dbReference type="SUPFAM" id="SSF48340">
    <property type="entry name" value="Interferon-induced guanylate-binding protein 1 (GBP1), C-terminal domain"/>
    <property type="match status" value="1"/>
</dbReference>
<proteinExistence type="predicted"/>